<keyword evidence="5 10" id="KW-0055">Arginine biosynthesis</keyword>
<evidence type="ECO:0000259" key="11">
    <source>
        <dbReference type="Pfam" id="PF00764"/>
    </source>
</evidence>
<dbReference type="Gene3D" id="3.40.50.620">
    <property type="entry name" value="HUPs"/>
    <property type="match status" value="1"/>
</dbReference>
<feature type="binding site" evidence="10">
    <location>
        <position position="117"/>
    </location>
    <ligand>
        <name>ATP</name>
        <dbReference type="ChEBI" id="CHEBI:30616"/>
    </ligand>
</feature>
<dbReference type="GO" id="GO:0000053">
    <property type="term" value="P:argininosuccinate metabolic process"/>
    <property type="evidence" value="ECO:0007669"/>
    <property type="project" value="TreeGrafter"/>
</dbReference>
<dbReference type="CDD" id="cd01999">
    <property type="entry name" value="ASS"/>
    <property type="match status" value="1"/>
</dbReference>
<feature type="domain" description="Arginosuccinate synthase-like N-terminal" evidence="11">
    <location>
        <begin position="4"/>
        <end position="165"/>
    </location>
</feature>
<feature type="binding site" evidence="10">
    <location>
        <position position="123"/>
    </location>
    <ligand>
        <name>L-aspartate</name>
        <dbReference type="ChEBI" id="CHEBI:29991"/>
    </ligand>
</feature>
<dbReference type="Pfam" id="PF20979">
    <property type="entry name" value="Arginosuc_syn_C"/>
    <property type="match status" value="1"/>
</dbReference>
<dbReference type="UniPathway" id="UPA00068">
    <property type="reaction ID" value="UER00113"/>
</dbReference>
<evidence type="ECO:0000256" key="10">
    <source>
        <dbReference type="HAMAP-Rule" id="MF_00005"/>
    </source>
</evidence>
<evidence type="ECO:0000313" key="14">
    <source>
        <dbReference type="Proteomes" id="UP000593818"/>
    </source>
</evidence>
<dbReference type="GO" id="GO:0005737">
    <property type="term" value="C:cytoplasm"/>
    <property type="evidence" value="ECO:0007669"/>
    <property type="project" value="UniProtKB-SubCell"/>
</dbReference>
<dbReference type="SUPFAM" id="SSF69864">
    <property type="entry name" value="Argininosuccinate synthetase, C-terminal domain"/>
    <property type="match status" value="1"/>
</dbReference>
<comment type="subunit">
    <text evidence="2 10">Homotetramer.</text>
</comment>
<accession>A0A7T7RLT3</accession>
<evidence type="ECO:0000259" key="12">
    <source>
        <dbReference type="Pfam" id="PF20979"/>
    </source>
</evidence>
<sequence>MAERVVLAYSGGLDTSVAISWIGKETGKEVVAVAIDLGQGGEDMEVVRQRALDCGAVESIVVDAKDEFANEYCLPTVQANALYMDRYPLVSAISRPLIVKHIVQAAREHGGTVVSHGCTGKGNDQVRFEVGFGALAPDLQVIAPVRDYAWTREKAIAFAEENGLPINVTKRSPFSIDQNVWGRAVETGFLEDLWNAPTKDVYDYTEDPTAHWQAPDELIISFEAGRPVAIDGKHVTVLEAIQELNRRAGAQGVGRLDMVEDRLVGIKSREIYEAPGAIALITAHQELEHVTLERELGRYKRRVEERWSELVYDGLWYSPLKTALDAFIKNTQERVTGDIRMVLHGGHITVNGRRSPESLYDFNLATYDEGDSFDQSNAKGFVQIHGLSSKVAAKRDLGL</sequence>
<evidence type="ECO:0000256" key="4">
    <source>
        <dbReference type="ARBA" id="ARBA00022490"/>
    </source>
</evidence>
<proteinExistence type="inferred from homology"/>
<dbReference type="InterPro" id="IPR023434">
    <property type="entry name" value="Arginosuc_synth_type_1_subfam"/>
</dbReference>
<feature type="binding site" evidence="10">
    <location>
        <position position="127"/>
    </location>
    <ligand>
        <name>L-citrulline</name>
        <dbReference type="ChEBI" id="CHEBI:57743"/>
    </ligand>
</feature>
<dbReference type="EC" id="6.3.4.5" evidence="3 10"/>
<keyword evidence="9 10" id="KW-0067">ATP-binding</keyword>
<dbReference type="NCBIfam" id="TIGR00032">
    <property type="entry name" value="argG"/>
    <property type="match status" value="1"/>
</dbReference>
<evidence type="ECO:0000256" key="1">
    <source>
        <dbReference type="ARBA" id="ARBA00004967"/>
    </source>
</evidence>
<name>A0A7T7RLT3_9NOCA</name>
<dbReference type="GO" id="GO:0005524">
    <property type="term" value="F:ATP binding"/>
    <property type="evidence" value="ECO:0007669"/>
    <property type="project" value="UniProtKB-UniRule"/>
</dbReference>
<feature type="binding site" evidence="10">
    <location>
        <position position="124"/>
    </location>
    <ligand>
        <name>L-aspartate</name>
        <dbReference type="ChEBI" id="CHEBI:29991"/>
    </ligand>
</feature>
<dbReference type="Proteomes" id="UP000593818">
    <property type="component" value="Chromosome"/>
</dbReference>
<dbReference type="RefSeq" id="WP_006554815.1">
    <property type="nucleotide sequence ID" value="NZ_CP022915.1"/>
</dbReference>
<evidence type="ECO:0000256" key="9">
    <source>
        <dbReference type="ARBA" id="ARBA00022840"/>
    </source>
</evidence>
<dbReference type="GeneID" id="29939254"/>
<dbReference type="HAMAP" id="MF_00005">
    <property type="entry name" value="Arg_succ_synth_type1"/>
    <property type="match status" value="1"/>
</dbReference>
<feature type="binding site" evidence="10">
    <location>
        <position position="87"/>
    </location>
    <ligand>
        <name>L-citrulline</name>
        <dbReference type="ChEBI" id="CHEBI:57743"/>
    </ligand>
</feature>
<dbReference type="Pfam" id="PF00764">
    <property type="entry name" value="Arginosuc_synth"/>
    <property type="match status" value="1"/>
</dbReference>
<dbReference type="InterPro" id="IPR024074">
    <property type="entry name" value="AS_cat/multimer_dom_body"/>
</dbReference>
<comment type="pathway">
    <text evidence="1 10">Amino-acid biosynthesis; L-arginine biosynthesis; L-arginine from L-ornithine and carbamoyl phosphate: step 2/3.</text>
</comment>
<feature type="binding site" evidence="10">
    <location>
        <position position="119"/>
    </location>
    <ligand>
        <name>L-aspartate</name>
        <dbReference type="ChEBI" id="CHEBI:29991"/>
    </ligand>
</feature>
<evidence type="ECO:0000256" key="2">
    <source>
        <dbReference type="ARBA" id="ARBA00011881"/>
    </source>
</evidence>
<dbReference type="AlphaFoldDB" id="A0A7T7RLT3"/>
<evidence type="ECO:0000256" key="8">
    <source>
        <dbReference type="ARBA" id="ARBA00022741"/>
    </source>
</evidence>
<dbReference type="InterPro" id="IPR048267">
    <property type="entry name" value="Arginosuc_syn_N"/>
</dbReference>
<feature type="binding site" evidence="10">
    <location>
        <position position="123"/>
    </location>
    <ligand>
        <name>L-citrulline</name>
        <dbReference type="ChEBI" id="CHEBI:57743"/>
    </ligand>
</feature>
<evidence type="ECO:0000256" key="7">
    <source>
        <dbReference type="ARBA" id="ARBA00022605"/>
    </source>
</evidence>
<dbReference type="FunFam" id="3.90.1260.10:FF:000007">
    <property type="entry name" value="Argininosuccinate synthase"/>
    <property type="match status" value="1"/>
</dbReference>
<dbReference type="InterPro" id="IPR001518">
    <property type="entry name" value="Arginosuc_synth"/>
</dbReference>
<dbReference type="EMBL" id="CP063450">
    <property type="protein sequence ID" value="QOV96902.1"/>
    <property type="molecule type" value="Genomic_DNA"/>
</dbReference>
<dbReference type="Gene3D" id="1.20.5.470">
    <property type="entry name" value="Single helix bin"/>
    <property type="match status" value="1"/>
</dbReference>
<dbReference type="NCBIfam" id="NF001770">
    <property type="entry name" value="PRK00509.1"/>
    <property type="match status" value="1"/>
</dbReference>
<dbReference type="InterPro" id="IPR014729">
    <property type="entry name" value="Rossmann-like_a/b/a_fold"/>
</dbReference>
<keyword evidence="6 10" id="KW-0436">Ligase</keyword>
<dbReference type="GO" id="GO:0000050">
    <property type="term" value="P:urea cycle"/>
    <property type="evidence" value="ECO:0007669"/>
    <property type="project" value="TreeGrafter"/>
</dbReference>
<dbReference type="InterPro" id="IPR048268">
    <property type="entry name" value="Arginosuc_syn_C"/>
</dbReference>
<dbReference type="InterPro" id="IPR018223">
    <property type="entry name" value="Arginosuc_synth_CS"/>
</dbReference>
<evidence type="ECO:0000313" key="13">
    <source>
        <dbReference type="EMBL" id="QOV96902.1"/>
    </source>
</evidence>
<reference evidence="13 14" key="1">
    <citation type="submission" date="2020-10" db="EMBL/GenBank/DDBJ databases">
        <title>Whole genome sequence of oil-degrading bacteria Rhodococcus pyridinivorans strain 5Ap.</title>
        <authorList>
            <person name="Akhremchuk A.E."/>
            <person name="Valentovich L.N."/>
            <person name="Charniauskaya M.I."/>
            <person name="Bukliarevich H.A."/>
            <person name="Titok M.A."/>
        </authorList>
    </citation>
    <scope>NUCLEOTIDE SEQUENCE [LARGE SCALE GENOMIC DNA]</scope>
    <source>
        <strain evidence="13 14">5Ap</strain>
    </source>
</reference>
<evidence type="ECO:0000256" key="3">
    <source>
        <dbReference type="ARBA" id="ARBA00012286"/>
    </source>
</evidence>
<protein>
    <recommendedName>
        <fullName evidence="3 10">Argininosuccinate synthase</fullName>
        <ecNumber evidence="3 10">6.3.4.5</ecNumber>
    </recommendedName>
    <alternativeName>
        <fullName evidence="10">Citrulline--aspartate ligase</fullName>
    </alternativeName>
</protein>
<evidence type="ECO:0000256" key="6">
    <source>
        <dbReference type="ARBA" id="ARBA00022598"/>
    </source>
</evidence>
<comment type="similarity">
    <text evidence="10">Belongs to the argininosuccinate synthase family. Type 1 subfamily.</text>
</comment>
<dbReference type="PANTHER" id="PTHR11587">
    <property type="entry name" value="ARGININOSUCCINATE SYNTHASE"/>
    <property type="match status" value="1"/>
</dbReference>
<comment type="catalytic activity">
    <reaction evidence="10">
        <text>L-citrulline + L-aspartate + ATP = 2-(N(omega)-L-arginino)succinate + AMP + diphosphate + H(+)</text>
        <dbReference type="Rhea" id="RHEA:10932"/>
        <dbReference type="ChEBI" id="CHEBI:15378"/>
        <dbReference type="ChEBI" id="CHEBI:29991"/>
        <dbReference type="ChEBI" id="CHEBI:30616"/>
        <dbReference type="ChEBI" id="CHEBI:33019"/>
        <dbReference type="ChEBI" id="CHEBI:57472"/>
        <dbReference type="ChEBI" id="CHEBI:57743"/>
        <dbReference type="ChEBI" id="CHEBI:456215"/>
        <dbReference type="EC" id="6.3.4.5"/>
    </reaction>
</comment>
<comment type="subcellular location">
    <subcellularLocation>
        <location evidence="10">Cytoplasm</location>
    </subcellularLocation>
</comment>
<keyword evidence="14" id="KW-1185">Reference proteome</keyword>
<accession>A0A7M2XHM8</accession>
<feature type="domain" description="Arginosuccinate synthase C-terminal" evidence="12">
    <location>
        <begin position="174"/>
        <end position="391"/>
    </location>
</feature>
<dbReference type="FunFam" id="3.40.50.620:FF:000038">
    <property type="entry name" value="Argininosuccinate synthase"/>
    <property type="match status" value="1"/>
</dbReference>
<keyword evidence="8 10" id="KW-0547">Nucleotide-binding</keyword>
<gene>
    <name evidence="10" type="primary">argG</name>
    <name evidence="13" type="ORF">INP59_12885</name>
</gene>
<comment type="caution">
    <text evidence="10">Lacks conserved residue(s) required for the propagation of feature annotation.</text>
</comment>
<dbReference type="GO" id="GO:0006526">
    <property type="term" value="P:L-arginine biosynthetic process"/>
    <property type="evidence" value="ECO:0007669"/>
    <property type="project" value="UniProtKB-UniRule"/>
</dbReference>
<evidence type="ECO:0000256" key="5">
    <source>
        <dbReference type="ARBA" id="ARBA00022571"/>
    </source>
</evidence>
<feature type="binding site" evidence="10">
    <location>
        <position position="175"/>
    </location>
    <ligand>
        <name>L-citrulline</name>
        <dbReference type="ChEBI" id="CHEBI:57743"/>
    </ligand>
</feature>
<dbReference type="PANTHER" id="PTHR11587:SF2">
    <property type="entry name" value="ARGININOSUCCINATE SYNTHASE"/>
    <property type="match status" value="1"/>
</dbReference>
<organism evidence="13 14">
    <name type="scientific">Rhodococcus pyridinivorans</name>
    <dbReference type="NCBI Taxonomy" id="103816"/>
    <lineage>
        <taxon>Bacteria</taxon>
        <taxon>Bacillati</taxon>
        <taxon>Actinomycetota</taxon>
        <taxon>Actinomycetes</taxon>
        <taxon>Mycobacteriales</taxon>
        <taxon>Nocardiaceae</taxon>
        <taxon>Rhodococcus</taxon>
    </lineage>
</organism>
<keyword evidence="4 10" id="KW-0963">Cytoplasm</keyword>
<dbReference type="GO" id="GO:0004055">
    <property type="term" value="F:argininosuccinate synthase activity"/>
    <property type="evidence" value="ECO:0007669"/>
    <property type="project" value="UniProtKB-UniRule"/>
</dbReference>
<feature type="binding site" evidence="10">
    <location>
        <position position="260"/>
    </location>
    <ligand>
        <name>L-citrulline</name>
        <dbReference type="ChEBI" id="CHEBI:57743"/>
    </ligand>
</feature>
<dbReference type="PROSITE" id="PS00564">
    <property type="entry name" value="ARGININOSUCCIN_SYN_1"/>
    <property type="match status" value="1"/>
</dbReference>
<dbReference type="SUPFAM" id="SSF52402">
    <property type="entry name" value="Adenine nucleotide alpha hydrolases-like"/>
    <property type="match status" value="1"/>
</dbReference>
<keyword evidence="7 10" id="KW-0028">Amino-acid biosynthesis</keyword>
<dbReference type="PROSITE" id="PS00565">
    <property type="entry name" value="ARGININOSUCCIN_SYN_2"/>
    <property type="match status" value="1"/>
</dbReference>
<dbReference type="Gene3D" id="3.90.1260.10">
    <property type="entry name" value="Argininosuccinate synthetase, chain A, domain 2"/>
    <property type="match status" value="1"/>
</dbReference>
<feature type="binding site" evidence="10">
    <location>
        <position position="272"/>
    </location>
    <ligand>
        <name>L-citrulline</name>
        <dbReference type="ChEBI" id="CHEBI:57743"/>
    </ligand>
</feature>
<feature type="binding site" evidence="10">
    <location>
        <begin position="8"/>
        <end position="16"/>
    </location>
    <ligand>
        <name>ATP</name>
        <dbReference type="ChEBI" id="CHEBI:30616"/>
    </ligand>
</feature>